<proteinExistence type="predicted"/>
<name>A0A6C0BF44_9ZZZZ</name>
<dbReference type="AlphaFoldDB" id="A0A6C0BF44"/>
<evidence type="ECO:0000313" key="1">
    <source>
        <dbReference type="EMBL" id="QHS90209.1"/>
    </source>
</evidence>
<sequence>MSTINYNDPEIKKKINKEYNELYIKVVNNLAKYIQDIDNDKSGNIPNINIYTDNLIMLDKMKQTIEKFNNPNP</sequence>
<reference evidence="1" key="1">
    <citation type="journal article" date="2020" name="Nature">
        <title>Giant virus diversity and host interactions through global metagenomics.</title>
        <authorList>
            <person name="Schulz F."/>
            <person name="Roux S."/>
            <person name="Paez-Espino D."/>
            <person name="Jungbluth S."/>
            <person name="Walsh D.A."/>
            <person name="Denef V.J."/>
            <person name="McMahon K.D."/>
            <person name="Konstantinidis K.T."/>
            <person name="Eloe-Fadrosh E.A."/>
            <person name="Kyrpides N.C."/>
            <person name="Woyke T."/>
        </authorList>
    </citation>
    <scope>NUCLEOTIDE SEQUENCE</scope>
    <source>
        <strain evidence="1">GVMAG-M-3300010160-60</strain>
    </source>
</reference>
<protein>
    <submittedName>
        <fullName evidence="1">Uncharacterized protein</fullName>
    </submittedName>
</protein>
<accession>A0A6C0BF44</accession>
<organism evidence="1">
    <name type="scientific">viral metagenome</name>
    <dbReference type="NCBI Taxonomy" id="1070528"/>
    <lineage>
        <taxon>unclassified sequences</taxon>
        <taxon>metagenomes</taxon>
        <taxon>organismal metagenomes</taxon>
    </lineage>
</organism>
<dbReference type="EMBL" id="MN739130">
    <property type="protein sequence ID" value="QHS90209.1"/>
    <property type="molecule type" value="Genomic_DNA"/>
</dbReference>